<gene>
    <name evidence="2" type="ORF">FLP23_01000</name>
</gene>
<dbReference type="OrthoDB" id="5116324at2"/>
<evidence type="ECO:0000256" key="1">
    <source>
        <dbReference type="SAM" id="Phobius"/>
    </source>
</evidence>
<keyword evidence="1" id="KW-0812">Transmembrane</keyword>
<feature type="transmembrane region" description="Helical" evidence="1">
    <location>
        <begin position="184"/>
        <end position="207"/>
    </location>
</feature>
<keyword evidence="3" id="KW-1185">Reference proteome</keyword>
<dbReference type="RefSeq" id="WP_149324154.1">
    <property type="nucleotide sequence ID" value="NZ_CP043504.1"/>
</dbReference>
<feature type="transmembrane region" description="Helical" evidence="1">
    <location>
        <begin position="49"/>
        <end position="68"/>
    </location>
</feature>
<evidence type="ECO:0008006" key="4">
    <source>
        <dbReference type="Google" id="ProtNLM"/>
    </source>
</evidence>
<dbReference type="AlphaFoldDB" id="A0A5C1Y4N7"/>
<dbReference type="Proteomes" id="UP000322159">
    <property type="component" value="Chromosome"/>
</dbReference>
<feature type="transmembrane region" description="Helical" evidence="1">
    <location>
        <begin position="20"/>
        <end position="43"/>
    </location>
</feature>
<evidence type="ECO:0000313" key="3">
    <source>
        <dbReference type="Proteomes" id="UP000322159"/>
    </source>
</evidence>
<protein>
    <recommendedName>
        <fullName evidence="4">PH domain-containing protein</fullName>
    </recommendedName>
</protein>
<sequence>MTDTAPTTGYRVHVRPKYSLLSNAFAAIGLATAPVFAVAYWFAASRGGIEFVAIANVVVVAIGLLLLWRQLRIFAAVTETELIGNGIFTRLVRVPLADITEVRLVPTYQGAAPDPTVQLLVTGAGGRRLFRMRGNFWHEGDLKAIAAALPLPLETVADPLTMHDFFRAYPGSAYWFEDRRLLQILLIAAAALVAFAAALGIMLLLGLPVRFL</sequence>
<name>A0A5C1Y4N7_9MICO</name>
<dbReference type="EMBL" id="CP043504">
    <property type="protein sequence ID" value="QEO08721.1"/>
    <property type="molecule type" value="Genomic_DNA"/>
</dbReference>
<keyword evidence="1" id="KW-1133">Transmembrane helix</keyword>
<reference evidence="2 3" key="1">
    <citation type="submission" date="2019-09" db="EMBL/GenBank/DDBJ databases">
        <title>Genome sequencing of strain KACC 19322.</title>
        <authorList>
            <person name="Heo J."/>
            <person name="Kim S.-J."/>
            <person name="Kim J.-S."/>
            <person name="Hong S.-B."/>
            <person name="Kwon S.-W."/>
        </authorList>
    </citation>
    <scope>NUCLEOTIDE SEQUENCE [LARGE SCALE GENOMIC DNA]</scope>
    <source>
        <strain evidence="2 3">KACC 19322</strain>
    </source>
</reference>
<proteinExistence type="predicted"/>
<evidence type="ECO:0000313" key="2">
    <source>
        <dbReference type="EMBL" id="QEO08721.1"/>
    </source>
</evidence>
<organism evidence="2 3">
    <name type="scientific">Protaetiibacter larvae</name>
    <dbReference type="NCBI Taxonomy" id="2592654"/>
    <lineage>
        <taxon>Bacteria</taxon>
        <taxon>Bacillati</taxon>
        <taxon>Actinomycetota</taxon>
        <taxon>Actinomycetes</taxon>
        <taxon>Micrococcales</taxon>
        <taxon>Microbacteriaceae</taxon>
        <taxon>Protaetiibacter</taxon>
    </lineage>
</organism>
<dbReference type="KEGG" id="lyk:FLP23_01000"/>
<keyword evidence="1" id="KW-0472">Membrane</keyword>
<accession>A0A5C1Y4N7</accession>